<evidence type="ECO:0000313" key="8">
    <source>
        <dbReference type="EMBL" id="ORX79583.1"/>
    </source>
</evidence>
<feature type="transmembrane region" description="Helical" evidence="7">
    <location>
        <begin position="110"/>
        <end position="131"/>
    </location>
</feature>
<feature type="transmembrane region" description="Helical" evidence="7">
    <location>
        <begin position="72"/>
        <end position="90"/>
    </location>
</feature>
<keyword evidence="4 7" id="KW-0812">Transmembrane</keyword>
<feature type="transmembrane region" description="Helical" evidence="7">
    <location>
        <begin position="212"/>
        <end position="231"/>
    </location>
</feature>
<comment type="caution">
    <text evidence="8">The sequence shown here is derived from an EMBL/GenBank/DDBJ whole genome shotgun (WGS) entry which is preliminary data.</text>
</comment>
<dbReference type="GO" id="GO:0016020">
    <property type="term" value="C:membrane"/>
    <property type="evidence" value="ECO:0007669"/>
    <property type="project" value="UniProtKB-SubCell"/>
</dbReference>
<dbReference type="Pfam" id="PF01384">
    <property type="entry name" value="PHO4"/>
    <property type="match status" value="1"/>
</dbReference>
<dbReference type="PANTHER" id="PTHR11101">
    <property type="entry name" value="PHOSPHATE TRANSPORTER"/>
    <property type="match status" value="1"/>
</dbReference>
<dbReference type="InterPro" id="IPR001204">
    <property type="entry name" value="Phos_transporter"/>
</dbReference>
<dbReference type="PANTHER" id="PTHR11101:SF80">
    <property type="entry name" value="PHOSPHATE TRANSPORTER"/>
    <property type="match status" value="1"/>
</dbReference>
<evidence type="ECO:0000313" key="9">
    <source>
        <dbReference type="Proteomes" id="UP000193498"/>
    </source>
</evidence>
<comment type="similarity">
    <text evidence="7">Belongs to the inorganic phosphate transporter (PiT) (TC 2.A.20) family.</text>
</comment>
<evidence type="ECO:0000256" key="1">
    <source>
        <dbReference type="ARBA" id="ARBA00004141"/>
    </source>
</evidence>
<feature type="transmembrane region" description="Helical" evidence="7">
    <location>
        <begin position="152"/>
        <end position="172"/>
    </location>
</feature>
<evidence type="ECO:0000256" key="4">
    <source>
        <dbReference type="ARBA" id="ARBA00022692"/>
    </source>
</evidence>
<name>A0A1Y1X1D5_9FUNG</name>
<keyword evidence="2 7" id="KW-0813">Transport</keyword>
<organism evidence="8 9">
    <name type="scientific">Basidiobolus meristosporus CBS 931.73</name>
    <dbReference type="NCBI Taxonomy" id="1314790"/>
    <lineage>
        <taxon>Eukaryota</taxon>
        <taxon>Fungi</taxon>
        <taxon>Fungi incertae sedis</taxon>
        <taxon>Zoopagomycota</taxon>
        <taxon>Entomophthoromycotina</taxon>
        <taxon>Basidiobolomycetes</taxon>
        <taxon>Basidiobolales</taxon>
        <taxon>Basidiobolaceae</taxon>
        <taxon>Basidiobolus</taxon>
    </lineage>
</organism>
<dbReference type="EMBL" id="MCFE01000776">
    <property type="protein sequence ID" value="ORX79583.1"/>
    <property type="molecule type" value="Genomic_DNA"/>
</dbReference>
<keyword evidence="3 7" id="KW-0592">Phosphate transport</keyword>
<proteinExistence type="inferred from homology"/>
<dbReference type="Proteomes" id="UP000193498">
    <property type="component" value="Unassembled WGS sequence"/>
</dbReference>
<accession>A0A1Y1X1D5</accession>
<dbReference type="STRING" id="1314790.A0A1Y1X1D5"/>
<evidence type="ECO:0000256" key="2">
    <source>
        <dbReference type="ARBA" id="ARBA00022448"/>
    </source>
</evidence>
<reference evidence="8 9" key="1">
    <citation type="submission" date="2016-07" db="EMBL/GenBank/DDBJ databases">
        <title>Pervasive Adenine N6-methylation of Active Genes in Fungi.</title>
        <authorList>
            <consortium name="DOE Joint Genome Institute"/>
            <person name="Mondo S.J."/>
            <person name="Dannebaum R.O."/>
            <person name="Kuo R.C."/>
            <person name="Labutti K."/>
            <person name="Haridas S."/>
            <person name="Kuo A."/>
            <person name="Salamov A."/>
            <person name="Ahrendt S.R."/>
            <person name="Lipzen A."/>
            <person name="Sullivan W."/>
            <person name="Andreopoulos W.B."/>
            <person name="Clum A."/>
            <person name="Lindquist E."/>
            <person name="Daum C."/>
            <person name="Ramamoorthy G.K."/>
            <person name="Gryganskyi A."/>
            <person name="Culley D."/>
            <person name="Magnuson J.K."/>
            <person name="James T.Y."/>
            <person name="O'Malley M.A."/>
            <person name="Stajich J.E."/>
            <person name="Spatafora J.W."/>
            <person name="Visel A."/>
            <person name="Grigoriev I.V."/>
        </authorList>
    </citation>
    <scope>NUCLEOTIDE SEQUENCE [LARGE SCALE GENOMIC DNA]</scope>
    <source>
        <strain evidence="8 9">CBS 931.73</strain>
    </source>
</reference>
<comment type="subcellular location">
    <subcellularLocation>
        <location evidence="1 7">Membrane</location>
        <topology evidence="1 7">Multi-pass membrane protein</topology>
    </subcellularLocation>
</comment>
<evidence type="ECO:0000256" key="3">
    <source>
        <dbReference type="ARBA" id="ARBA00022592"/>
    </source>
</evidence>
<comment type="function">
    <text evidence="7">Sodium-phosphate symporter.</text>
</comment>
<gene>
    <name evidence="8" type="ORF">K493DRAFT_362565</name>
</gene>
<evidence type="ECO:0000256" key="7">
    <source>
        <dbReference type="RuleBase" id="RU363058"/>
    </source>
</evidence>
<dbReference type="OrthoDB" id="260807at2759"/>
<dbReference type="AlphaFoldDB" id="A0A1Y1X1D5"/>
<keyword evidence="5 7" id="KW-1133">Transmembrane helix</keyword>
<feature type="transmembrane region" description="Helical" evidence="7">
    <location>
        <begin position="184"/>
        <end position="205"/>
    </location>
</feature>
<feature type="transmembrane region" description="Helical" evidence="7">
    <location>
        <begin position="280"/>
        <end position="303"/>
    </location>
</feature>
<dbReference type="InParanoid" id="A0A1Y1X1D5"/>
<dbReference type="GO" id="GO:0035435">
    <property type="term" value="P:phosphate ion transmembrane transport"/>
    <property type="evidence" value="ECO:0007669"/>
    <property type="project" value="TreeGrafter"/>
</dbReference>
<evidence type="ECO:0000256" key="5">
    <source>
        <dbReference type="ARBA" id="ARBA00022989"/>
    </source>
</evidence>
<dbReference type="GO" id="GO:0005315">
    <property type="term" value="F:phosphate transmembrane transporter activity"/>
    <property type="evidence" value="ECO:0007669"/>
    <property type="project" value="InterPro"/>
</dbReference>
<sequence>MPITLFQDNQGCIQLAYCPTDEMIADIFIKPLARDKFDYLRSKLGLVIRSIHPLEAPTTTSLTKSTMEIHDFTWLFVLGLLFAMLDAYGIGANDVANSFSTSVASKSLTLGQACAIAVFTEFFGAFLLGSGTSETIRGKIIALENFAGQPELLMLAMVCAVIGSSTWVLFATRNGWPVSTTHSIVGAIIGVGIAAFGVNSVDWGYSGVAKIVTSWFVSPIAAGIAASIIYMSTKLLVLTKPNSFERGLRAIPFYFGLTTFISMFYVFYKAPGFKELTKNNVGLVWGLTAGITVLIMLFCWFFIAPWFRRKIHEKEDLRWYHVFIIPTLGPRPPKAEVALELNEDEIKGEGKLEATEESSPNSLFKKFKKIVLAGVQHDVVNCKEERLQKIHDAADRYDDDTEYMYSFIQVVTASMASFAHGSNDVANAVGPLSTVTTVDPCLGGVFIDIGLLTFGYNIMRSLGNKITYHSPSRGFSMELGSCLTVLTASKIGLPVSTTHCITGATTAVGLCNGSAKTINWRMIGLVLFLMDPHSPMRGTGCRIDLLVRSICPQILCRHSIVTNLVQHS</sequence>
<keyword evidence="9" id="KW-1185">Reference proteome</keyword>
<keyword evidence="6 7" id="KW-0472">Membrane</keyword>
<evidence type="ECO:0000256" key="6">
    <source>
        <dbReference type="ARBA" id="ARBA00023136"/>
    </source>
</evidence>
<protein>
    <recommendedName>
        <fullName evidence="7">Phosphate transporter</fullName>
    </recommendedName>
</protein>
<feature type="transmembrane region" description="Helical" evidence="7">
    <location>
        <begin position="251"/>
        <end position="268"/>
    </location>
</feature>